<dbReference type="EMBL" id="JAEUBE010000158">
    <property type="protein sequence ID" value="KAH3668271.1"/>
    <property type="molecule type" value="Genomic_DNA"/>
</dbReference>
<dbReference type="SUPFAM" id="SSF103481">
    <property type="entry name" value="Multidrug resistance efflux transporter EmrE"/>
    <property type="match status" value="1"/>
</dbReference>
<feature type="transmembrane region" description="Helical" evidence="5">
    <location>
        <begin position="228"/>
        <end position="248"/>
    </location>
</feature>
<keyword evidence="2 5" id="KW-0812">Transmembrane</keyword>
<gene>
    <name evidence="7" type="ORF">OGAPHI_002025</name>
</gene>
<feature type="transmembrane region" description="Helical" evidence="5">
    <location>
        <begin position="187"/>
        <end position="208"/>
    </location>
</feature>
<dbReference type="OrthoDB" id="1588579at2759"/>
<feature type="transmembrane region" description="Helical" evidence="5">
    <location>
        <begin position="390"/>
        <end position="411"/>
    </location>
</feature>
<protein>
    <recommendedName>
        <fullName evidence="6">Sugar phosphate transporter domain-containing protein</fullName>
    </recommendedName>
</protein>
<feature type="transmembrane region" description="Helical" evidence="5">
    <location>
        <begin position="526"/>
        <end position="547"/>
    </location>
</feature>
<dbReference type="Proteomes" id="UP000769157">
    <property type="component" value="Unassembled WGS sequence"/>
</dbReference>
<feature type="domain" description="Sugar phosphate transporter" evidence="6">
    <location>
        <begin position="306"/>
        <end position="436"/>
    </location>
</feature>
<accession>A0A9P8T7S6</accession>
<evidence type="ECO:0000256" key="3">
    <source>
        <dbReference type="ARBA" id="ARBA00022989"/>
    </source>
</evidence>
<evidence type="ECO:0000256" key="1">
    <source>
        <dbReference type="ARBA" id="ARBA00004141"/>
    </source>
</evidence>
<keyword evidence="3 5" id="KW-1133">Transmembrane helix</keyword>
<evidence type="ECO:0000256" key="5">
    <source>
        <dbReference type="SAM" id="Phobius"/>
    </source>
</evidence>
<dbReference type="InterPro" id="IPR037185">
    <property type="entry name" value="EmrE-like"/>
</dbReference>
<evidence type="ECO:0000256" key="4">
    <source>
        <dbReference type="ARBA" id="ARBA00023136"/>
    </source>
</evidence>
<evidence type="ECO:0000313" key="7">
    <source>
        <dbReference type="EMBL" id="KAH3668271.1"/>
    </source>
</evidence>
<dbReference type="GeneID" id="70233992"/>
<organism evidence="7 8">
    <name type="scientific">Ogataea philodendri</name>
    <dbReference type="NCBI Taxonomy" id="1378263"/>
    <lineage>
        <taxon>Eukaryota</taxon>
        <taxon>Fungi</taxon>
        <taxon>Dikarya</taxon>
        <taxon>Ascomycota</taxon>
        <taxon>Saccharomycotina</taxon>
        <taxon>Pichiomycetes</taxon>
        <taxon>Pichiales</taxon>
        <taxon>Pichiaceae</taxon>
        <taxon>Ogataea</taxon>
    </lineage>
</organism>
<proteinExistence type="predicted"/>
<feature type="domain" description="Sugar phosphate transporter" evidence="6">
    <location>
        <begin position="472"/>
        <end position="595"/>
    </location>
</feature>
<name>A0A9P8T7S6_9ASCO</name>
<comment type="caution">
    <text evidence="7">The sequence shown here is derived from an EMBL/GenBank/DDBJ whole genome shotgun (WGS) entry which is preliminary data.</text>
</comment>
<evidence type="ECO:0000256" key="2">
    <source>
        <dbReference type="ARBA" id="ARBA00022692"/>
    </source>
</evidence>
<comment type="subcellular location">
    <subcellularLocation>
        <location evidence="1">Membrane</location>
        <topology evidence="1">Multi-pass membrane protein</topology>
    </subcellularLocation>
</comment>
<feature type="transmembrane region" description="Helical" evidence="5">
    <location>
        <begin position="330"/>
        <end position="351"/>
    </location>
</feature>
<feature type="transmembrane region" description="Helical" evidence="5">
    <location>
        <begin position="488"/>
        <end position="506"/>
    </location>
</feature>
<dbReference type="GO" id="GO:0016020">
    <property type="term" value="C:membrane"/>
    <property type="evidence" value="ECO:0007669"/>
    <property type="project" value="UniProtKB-SubCell"/>
</dbReference>
<dbReference type="PANTHER" id="PTHR11132">
    <property type="entry name" value="SOLUTE CARRIER FAMILY 35"/>
    <property type="match status" value="1"/>
</dbReference>
<reference evidence="7" key="1">
    <citation type="journal article" date="2021" name="Open Biol.">
        <title>Shared evolutionary footprints suggest mitochondrial oxidative damage underlies multiple complex I losses in fungi.</title>
        <authorList>
            <person name="Schikora-Tamarit M.A."/>
            <person name="Marcet-Houben M."/>
            <person name="Nosek J."/>
            <person name="Gabaldon T."/>
        </authorList>
    </citation>
    <scope>NUCLEOTIDE SEQUENCE</scope>
    <source>
        <strain evidence="7">CBS6075</strain>
    </source>
</reference>
<keyword evidence="4 5" id="KW-0472">Membrane</keyword>
<reference evidence="7" key="2">
    <citation type="submission" date="2021-01" db="EMBL/GenBank/DDBJ databases">
        <authorList>
            <person name="Schikora-Tamarit M.A."/>
        </authorList>
    </citation>
    <scope>NUCLEOTIDE SEQUENCE</scope>
    <source>
        <strain evidence="7">CBS6075</strain>
    </source>
</reference>
<dbReference type="AlphaFoldDB" id="A0A9P8T7S6"/>
<dbReference type="Pfam" id="PF03151">
    <property type="entry name" value="TPT"/>
    <property type="match status" value="2"/>
</dbReference>
<dbReference type="RefSeq" id="XP_046062685.1">
    <property type="nucleotide sequence ID" value="XM_046202850.1"/>
</dbReference>
<dbReference type="InterPro" id="IPR050186">
    <property type="entry name" value="TPT_transporter"/>
</dbReference>
<keyword evidence="8" id="KW-1185">Reference proteome</keyword>
<sequence>MPYISASMSKFAMKVVRADKMDSLGTLSNTVPFSIDRLETTPAPFWVETTSRAPFQKQLFCGSCNQKIACSGSEVDVMVKEEICEKLLRTIQTFWEEKPIFAHDAVPPMMCSAYVISFKNTPDDLHQTKTCRHAARFEPQFENCTLLGCFTGVSPVLFHSLYNMLFIFGQPSIQNVRSSVKELASKVAPLFPLIDWKLCLLCAIWYTVSVVSSNSTKSILRNFDYPVTLTEFQFMINALCCLLTVAFVKKYDAIFASHRHHLNPNSLYADKSSDCLLEKFPKGTFPTDLNHYNYRLTDFLKPTLFVLKTTLPMGMFQFVGHIASHKATSVIPVSLVHTIKALSPLTTVLIYRFMFNQQFGKKTYFTLLPLMVGVMLSCVKNNKITADSEFFYTGCVFAFISMLIFVSQNIFAKKILTFEAKEAKNDYFTNTLNYKVVKSESATSTPMLPIAMTPKHASPPVTPLLGNSSQSLNKLVINSEKKLDKMSVLFHCSVVGFLLTLPPYILTEISSVTGFSLFEIDQYVAGLIFVNGMTHFVQSVVAFQILGMVSPINYSIANILKRIIIISCSILVEGTHLSAVQWTGLALTFIGLYCYDKWGVQRKN</sequence>
<dbReference type="InterPro" id="IPR004853">
    <property type="entry name" value="Sugar_P_trans_dom"/>
</dbReference>
<evidence type="ECO:0000259" key="6">
    <source>
        <dbReference type="Pfam" id="PF03151"/>
    </source>
</evidence>
<evidence type="ECO:0000313" key="8">
    <source>
        <dbReference type="Proteomes" id="UP000769157"/>
    </source>
</evidence>